<dbReference type="RefSeq" id="WP_014808436.1">
    <property type="nucleotide sequence ID" value="NC_018025.1"/>
</dbReference>
<dbReference type="AlphaFoldDB" id="I4C137"/>
<sequence length="406" mass="45977">MELVFRHAVKKDLPALKKIFRSWAESDPGILDMLNASLSGGEDKNLRCAVLEAAKTIRAGLLWYTYAINEVRVVALGTGPGASELDASERLLKEQILEWSEENISKVTAKIPAAMASSFITNLKSCGFMLEGISSRFGTGESPEIRMCKHLLHRSIPYSGIMQFLKELLISLGYEVRPEGEDFGYRVKSDYRLPFIHSSWHRITRNGPDIIVHPPARILELHELETLFFPLTIRTKNDRPLLLPMEKKRAVTLIDLPPAYSQQDSLFGATPLNHQRDLRINNLTYSYPTGIQKIRKGLPILFYVNRMGAVGSGRIEEWYLDEPKNLYNKIDEMGYFDPEDVKEYAASSGPKAGKVMVIRFAWYRPLKRTVPLEEIRTIDESFNPQRTRSLSSESFKAIITAGNSPA</sequence>
<organism evidence="1 2">
    <name type="scientific">Desulfomonile tiedjei (strain ATCC 49306 / DSM 6799 / DCB-1)</name>
    <dbReference type="NCBI Taxonomy" id="706587"/>
    <lineage>
        <taxon>Bacteria</taxon>
        <taxon>Pseudomonadati</taxon>
        <taxon>Thermodesulfobacteriota</taxon>
        <taxon>Desulfomonilia</taxon>
        <taxon>Desulfomonilales</taxon>
        <taxon>Desulfomonilaceae</taxon>
        <taxon>Desulfomonile</taxon>
    </lineage>
</organism>
<dbReference type="KEGG" id="dti:Desti_0545"/>
<evidence type="ECO:0000313" key="2">
    <source>
        <dbReference type="Proteomes" id="UP000006055"/>
    </source>
</evidence>
<dbReference type="HOGENOM" id="CLU_677443_0_0_7"/>
<name>I4C137_DESTA</name>
<proteinExistence type="predicted"/>
<accession>I4C137</accession>
<dbReference type="EMBL" id="CP003360">
    <property type="protein sequence ID" value="AFM23278.1"/>
    <property type="molecule type" value="Genomic_DNA"/>
</dbReference>
<protein>
    <submittedName>
        <fullName evidence="1">Uncharacterized protein</fullName>
    </submittedName>
</protein>
<reference evidence="2" key="1">
    <citation type="submission" date="2012-06" db="EMBL/GenBank/DDBJ databases">
        <title>Complete sequence of chromosome of Desulfomonile tiedjei DSM 6799.</title>
        <authorList>
            <person name="Lucas S."/>
            <person name="Copeland A."/>
            <person name="Lapidus A."/>
            <person name="Glavina del Rio T."/>
            <person name="Dalin E."/>
            <person name="Tice H."/>
            <person name="Bruce D."/>
            <person name="Goodwin L."/>
            <person name="Pitluck S."/>
            <person name="Peters L."/>
            <person name="Ovchinnikova G."/>
            <person name="Zeytun A."/>
            <person name="Lu M."/>
            <person name="Kyrpides N."/>
            <person name="Mavromatis K."/>
            <person name="Ivanova N."/>
            <person name="Brettin T."/>
            <person name="Detter J.C."/>
            <person name="Han C."/>
            <person name="Larimer F."/>
            <person name="Land M."/>
            <person name="Hauser L."/>
            <person name="Markowitz V."/>
            <person name="Cheng J.-F."/>
            <person name="Hugenholtz P."/>
            <person name="Woyke T."/>
            <person name="Wu D."/>
            <person name="Spring S."/>
            <person name="Schroeder M."/>
            <person name="Brambilla E."/>
            <person name="Klenk H.-P."/>
            <person name="Eisen J.A."/>
        </authorList>
    </citation>
    <scope>NUCLEOTIDE SEQUENCE [LARGE SCALE GENOMIC DNA]</scope>
    <source>
        <strain evidence="2">ATCC 49306 / DSM 6799 / DCB-1</strain>
    </source>
</reference>
<keyword evidence="2" id="KW-1185">Reference proteome</keyword>
<evidence type="ECO:0000313" key="1">
    <source>
        <dbReference type="EMBL" id="AFM23278.1"/>
    </source>
</evidence>
<gene>
    <name evidence="1" type="ordered locus">Desti_0545</name>
</gene>
<dbReference type="STRING" id="706587.Desti_0545"/>
<dbReference type="Proteomes" id="UP000006055">
    <property type="component" value="Chromosome"/>
</dbReference>